<dbReference type="Gene3D" id="2.130.10.30">
    <property type="entry name" value="Regulator of chromosome condensation 1/beta-lactamase-inhibitor protein II"/>
    <property type="match status" value="1"/>
</dbReference>
<evidence type="ECO:0008006" key="4">
    <source>
        <dbReference type="Google" id="ProtNLM"/>
    </source>
</evidence>
<organism evidence="2 3">
    <name type="scientific">Nocardioides yefusunii</name>
    <dbReference type="NCBI Taxonomy" id="2500546"/>
    <lineage>
        <taxon>Bacteria</taxon>
        <taxon>Bacillati</taxon>
        <taxon>Actinomycetota</taxon>
        <taxon>Actinomycetes</taxon>
        <taxon>Propionibacteriales</taxon>
        <taxon>Nocardioidaceae</taxon>
        <taxon>Nocardioides</taxon>
    </lineage>
</organism>
<sequence>MHSPEHTSLSRRAVVRTLSWTTPAVAVAAAAPAYATSVPSTGQVVVENYAIEPVDNVPTPTVEQCQQHAGITFLATRNNQPAPTTDTVTVQLPFGLTFAGGLGANVDGVTVLEVPVGRNGVVTVPAIVPTGSAGTYTVTVAYRGETTTQSVVVTPAPGEVFEIHRSTGSSTASATFSALEVSVGSAVSAGAIMGDQYTATNSAGSDQVKNGANGAVIAAGGTVRLWGRNIDAPTTAPVALKHSGTEVTGMQFVDAWTSIADNDQSTGGVAASASGNVFQWYRTGTTSGTLVVAKVSGITGTVLQVASDQTRSYVRTTTGVFSWTTATRGSSATATQILASGNVTQLDTFGYVYNGTKVGGSAIADGKLWSWGSDAKASSIALPAGATGVAKIATGSAGLMILDTAGNLWSRGVYSSDANSWTKRASDVVDFSFWGFGDIYAGGMWITTAGTAFKFFGDRTWYTPEPVTRASDRTPLSGITKTFSSDGTYLLLTSDGTVWATGGNLDNAGRNRATTLAVGSGTTTDLNVWGLHLGSNYYGGGYVLKNSAGC</sequence>
<evidence type="ECO:0000256" key="1">
    <source>
        <dbReference type="SAM" id="SignalP"/>
    </source>
</evidence>
<protein>
    <recommendedName>
        <fullName evidence="4">Alpha-tubulin suppressor-like RCC1 family protein</fullName>
    </recommendedName>
</protein>
<feature type="chain" id="PRO_5046360735" description="Alpha-tubulin suppressor-like RCC1 family protein" evidence="1">
    <location>
        <begin position="36"/>
        <end position="550"/>
    </location>
</feature>
<feature type="signal peptide" evidence="1">
    <location>
        <begin position="1"/>
        <end position="35"/>
    </location>
</feature>
<name>A0ABW1QXF2_9ACTN</name>
<dbReference type="InterPro" id="IPR006311">
    <property type="entry name" value="TAT_signal"/>
</dbReference>
<dbReference type="SUPFAM" id="SSF50985">
    <property type="entry name" value="RCC1/BLIP-II"/>
    <property type="match status" value="1"/>
</dbReference>
<evidence type="ECO:0000313" key="2">
    <source>
        <dbReference type="EMBL" id="MFC6153000.1"/>
    </source>
</evidence>
<evidence type="ECO:0000313" key="3">
    <source>
        <dbReference type="Proteomes" id="UP001596098"/>
    </source>
</evidence>
<dbReference type="PROSITE" id="PS51318">
    <property type="entry name" value="TAT"/>
    <property type="match status" value="1"/>
</dbReference>
<gene>
    <name evidence="2" type="ORF">ACFPWU_04910</name>
</gene>
<dbReference type="Proteomes" id="UP001596098">
    <property type="component" value="Unassembled WGS sequence"/>
</dbReference>
<reference evidence="3" key="1">
    <citation type="journal article" date="2019" name="Int. J. Syst. Evol. Microbiol.">
        <title>The Global Catalogue of Microorganisms (GCM) 10K type strain sequencing project: providing services to taxonomists for standard genome sequencing and annotation.</title>
        <authorList>
            <consortium name="The Broad Institute Genomics Platform"/>
            <consortium name="The Broad Institute Genome Sequencing Center for Infectious Disease"/>
            <person name="Wu L."/>
            <person name="Ma J."/>
        </authorList>
    </citation>
    <scope>NUCLEOTIDE SEQUENCE [LARGE SCALE GENOMIC DNA]</scope>
    <source>
        <strain evidence="3">DFY28</strain>
    </source>
</reference>
<dbReference type="EMBL" id="JBHSQI010000002">
    <property type="protein sequence ID" value="MFC6153000.1"/>
    <property type="molecule type" value="Genomic_DNA"/>
</dbReference>
<accession>A0ABW1QXF2</accession>
<comment type="caution">
    <text evidence="2">The sequence shown here is derived from an EMBL/GenBank/DDBJ whole genome shotgun (WGS) entry which is preliminary data.</text>
</comment>
<dbReference type="RefSeq" id="WP_128219384.1">
    <property type="nucleotide sequence ID" value="NZ_CP034929.1"/>
</dbReference>
<proteinExistence type="predicted"/>
<keyword evidence="3" id="KW-1185">Reference proteome</keyword>
<keyword evidence="1" id="KW-0732">Signal</keyword>
<dbReference type="InterPro" id="IPR009091">
    <property type="entry name" value="RCC1/BLIP-II"/>
</dbReference>